<accession>A0AA35VFH0</accession>
<sequence>MQERLEGVSESDALQKQVGDSTEKENPSQNIEEAEQKSNPNDQKGNEVSASGKGKAKVFEDDEDKEELSEELEAKEAKARIVKVTLETQKSLFLPWTMERIHNEAVNNPNTHCLDPSLSFNLNNTIDFQLDFLITPKAFLIQCFEKIEKAPLSNYVVNHMLFYFYLKYGKPQYQTWSS</sequence>
<reference evidence="2" key="1">
    <citation type="submission" date="2023-04" db="EMBL/GenBank/DDBJ databases">
        <authorList>
            <person name="Vijverberg K."/>
            <person name="Xiong W."/>
            <person name="Schranz E."/>
        </authorList>
    </citation>
    <scope>NUCLEOTIDE SEQUENCE</scope>
</reference>
<protein>
    <submittedName>
        <fullName evidence="2">Uncharacterized protein</fullName>
    </submittedName>
</protein>
<organism evidence="2 3">
    <name type="scientific">Lactuca saligna</name>
    <name type="common">Willowleaf lettuce</name>
    <dbReference type="NCBI Taxonomy" id="75948"/>
    <lineage>
        <taxon>Eukaryota</taxon>
        <taxon>Viridiplantae</taxon>
        <taxon>Streptophyta</taxon>
        <taxon>Embryophyta</taxon>
        <taxon>Tracheophyta</taxon>
        <taxon>Spermatophyta</taxon>
        <taxon>Magnoliopsida</taxon>
        <taxon>eudicotyledons</taxon>
        <taxon>Gunneridae</taxon>
        <taxon>Pentapetalae</taxon>
        <taxon>asterids</taxon>
        <taxon>campanulids</taxon>
        <taxon>Asterales</taxon>
        <taxon>Asteraceae</taxon>
        <taxon>Cichorioideae</taxon>
        <taxon>Cichorieae</taxon>
        <taxon>Lactucinae</taxon>
        <taxon>Lactuca</taxon>
    </lineage>
</organism>
<evidence type="ECO:0000313" key="3">
    <source>
        <dbReference type="Proteomes" id="UP001177003"/>
    </source>
</evidence>
<gene>
    <name evidence="2" type="ORF">LSALG_LOCUS681</name>
</gene>
<dbReference type="Proteomes" id="UP001177003">
    <property type="component" value="Chromosome 0"/>
</dbReference>
<evidence type="ECO:0000256" key="1">
    <source>
        <dbReference type="SAM" id="MobiDB-lite"/>
    </source>
</evidence>
<feature type="compositionally biased region" description="Polar residues" evidence="1">
    <location>
        <begin position="27"/>
        <end position="49"/>
    </location>
</feature>
<dbReference type="AlphaFoldDB" id="A0AA35VFH0"/>
<feature type="region of interest" description="Disordered" evidence="1">
    <location>
        <begin position="1"/>
        <end position="69"/>
    </location>
</feature>
<evidence type="ECO:0000313" key="2">
    <source>
        <dbReference type="EMBL" id="CAI9259812.1"/>
    </source>
</evidence>
<name>A0AA35VFH0_LACSI</name>
<feature type="compositionally biased region" description="Acidic residues" evidence="1">
    <location>
        <begin position="60"/>
        <end position="69"/>
    </location>
</feature>
<proteinExistence type="predicted"/>
<keyword evidence="3" id="KW-1185">Reference proteome</keyword>
<dbReference type="EMBL" id="OX465086">
    <property type="protein sequence ID" value="CAI9259812.1"/>
    <property type="molecule type" value="Genomic_DNA"/>
</dbReference>